<dbReference type="InterPro" id="IPR036052">
    <property type="entry name" value="TrpB-like_PALP_sf"/>
</dbReference>
<feature type="modified residue" description="N6-(pyridoxal phosphate)lysine" evidence="5">
    <location>
        <position position="53"/>
    </location>
</feature>
<protein>
    <submittedName>
        <fullName evidence="7">D-cysteine desulfhydrase family protein</fullName>
    </submittedName>
</protein>
<comment type="cofactor">
    <cofactor evidence="1">
        <name>pyridoxal 5'-phosphate</name>
        <dbReference type="ChEBI" id="CHEBI:597326"/>
    </cofactor>
</comment>
<name>A0A348WAD3_9RHOB</name>
<proteinExistence type="inferred from homology"/>
<evidence type="ECO:0000259" key="6">
    <source>
        <dbReference type="Pfam" id="PF00291"/>
    </source>
</evidence>
<dbReference type="SUPFAM" id="SSF53686">
    <property type="entry name" value="Tryptophan synthase beta subunit-like PLP-dependent enzymes"/>
    <property type="match status" value="1"/>
</dbReference>
<evidence type="ECO:0000256" key="3">
    <source>
        <dbReference type="ARBA" id="ARBA00022898"/>
    </source>
</evidence>
<accession>A0A348WAD3</accession>
<feature type="domain" description="Tryptophan synthase beta chain-like PALP" evidence="6">
    <location>
        <begin position="19"/>
        <end position="322"/>
    </location>
</feature>
<dbReference type="InterPro" id="IPR027278">
    <property type="entry name" value="ACCD_DCysDesulf"/>
</dbReference>
<evidence type="ECO:0000256" key="2">
    <source>
        <dbReference type="ARBA" id="ARBA00008639"/>
    </source>
</evidence>
<evidence type="ECO:0000256" key="1">
    <source>
        <dbReference type="ARBA" id="ARBA00001933"/>
    </source>
</evidence>
<comment type="caution">
    <text evidence="7">The sequence shown here is derived from an EMBL/GenBank/DDBJ whole genome shotgun (WGS) entry which is preliminary data.</text>
</comment>
<dbReference type="Proteomes" id="UP000264719">
    <property type="component" value="Unassembled WGS sequence"/>
</dbReference>
<dbReference type="PANTHER" id="PTHR43780:SF2">
    <property type="entry name" value="1-AMINOCYCLOPROPANE-1-CARBOXYLATE DEAMINASE-RELATED"/>
    <property type="match status" value="1"/>
</dbReference>
<sequence length="336" mass="35863">MDRFDRLLAPFPQAGFMPAPTPLERLDRLSELYDLDLWVKRDDLTRIGFGGNKIRQLDYYFGAALAEGADVALITGAVQSNYVRSAAACAARLGMGAVVQLEDRVPGKGALYHSSGNVLLDKLLGAEILHYPEGEDEAGADRALHARAEELRAEGRKPFVIPLGLENPPKGALGYMQCGREILAQEAAGFDHYVVASGSGATHAGLLAGLRVCGANAPVHGICVRRDAEAQRARIGRLAELLAELLGEAVFGASDVDIWDGALAPGYGRMGETTRRALDQMARYEGLFLDPVYTAKSFAGVEGLLQEGVIQPGARVCFIHSGGLPALFAYGEDLLA</sequence>
<evidence type="ECO:0000256" key="5">
    <source>
        <dbReference type="PIRSR" id="PIRSR006278-2"/>
    </source>
</evidence>
<keyword evidence="3 5" id="KW-0663">Pyridoxal phosphate</keyword>
<dbReference type="InterPro" id="IPR001926">
    <property type="entry name" value="TrpB-like_PALP"/>
</dbReference>
<dbReference type="RefSeq" id="WP_339851291.1">
    <property type="nucleotide sequence ID" value="NZ_CAXAXR010000001.1"/>
</dbReference>
<dbReference type="EMBL" id="DMVW01000063">
    <property type="protein sequence ID" value="HAR51495.1"/>
    <property type="molecule type" value="Genomic_DNA"/>
</dbReference>
<comment type="similarity">
    <text evidence="2">Belongs to the ACC deaminase/D-cysteine desulfhydrase family.</text>
</comment>
<feature type="active site" description="Nucleophile" evidence="4">
    <location>
        <position position="80"/>
    </location>
</feature>
<evidence type="ECO:0000313" key="7">
    <source>
        <dbReference type="EMBL" id="HAR51495.1"/>
    </source>
</evidence>
<dbReference type="Pfam" id="PF00291">
    <property type="entry name" value="PALP"/>
    <property type="match status" value="1"/>
</dbReference>
<dbReference type="PIRSF" id="PIRSF006278">
    <property type="entry name" value="ACCD_DCysDesulf"/>
    <property type="match status" value="1"/>
</dbReference>
<organism evidence="7 8">
    <name type="scientific">Roseovarius nubinhibens</name>
    <dbReference type="NCBI Taxonomy" id="314263"/>
    <lineage>
        <taxon>Bacteria</taxon>
        <taxon>Pseudomonadati</taxon>
        <taxon>Pseudomonadota</taxon>
        <taxon>Alphaproteobacteria</taxon>
        <taxon>Rhodobacterales</taxon>
        <taxon>Roseobacteraceae</taxon>
        <taxon>Roseovarius</taxon>
    </lineage>
</organism>
<dbReference type="Gene3D" id="3.40.50.1100">
    <property type="match status" value="2"/>
</dbReference>
<evidence type="ECO:0000313" key="8">
    <source>
        <dbReference type="Proteomes" id="UP000264719"/>
    </source>
</evidence>
<dbReference type="PANTHER" id="PTHR43780">
    <property type="entry name" value="1-AMINOCYCLOPROPANE-1-CARBOXYLATE DEAMINASE-RELATED"/>
    <property type="match status" value="1"/>
</dbReference>
<dbReference type="AlphaFoldDB" id="A0A348WAD3"/>
<gene>
    <name evidence="7" type="ORF">DCS45_06395</name>
</gene>
<reference evidence="7 8" key="1">
    <citation type="journal article" date="2018" name="Nat. Biotechnol.">
        <title>A standardized bacterial taxonomy based on genome phylogeny substantially revises the tree of life.</title>
        <authorList>
            <person name="Parks D.H."/>
            <person name="Chuvochina M."/>
            <person name="Waite D.W."/>
            <person name="Rinke C."/>
            <person name="Skarshewski A."/>
            <person name="Chaumeil P.A."/>
            <person name="Hugenholtz P."/>
        </authorList>
    </citation>
    <scope>NUCLEOTIDE SEQUENCE [LARGE SCALE GENOMIC DNA]</scope>
    <source>
        <strain evidence="7">UBA9169</strain>
    </source>
</reference>
<dbReference type="GO" id="GO:0019148">
    <property type="term" value="F:D-cysteine desulfhydrase activity"/>
    <property type="evidence" value="ECO:0007669"/>
    <property type="project" value="TreeGrafter"/>
</dbReference>
<evidence type="ECO:0000256" key="4">
    <source>
        <dbReference type="PIRSR" id="PIRSR006278-1"/>
    </source>
</evidence>